<evidence type="ECO:0008006" key="3">
    <source>
        <dbReference type="Google" id="ProtNLM"/>
    </source>
</evidence>
<dbReference type="AlphaFoldDB" id="A0AA41U8S4"/>
<sequence length="78" mass="8564">MSRTPSSPLTLEAARGLQRMLGAAIEPGLTAEELDDVEARFGFRFAADHRVFLSAGLPLGDGWPDWRHGSDEDLRGRL</sequence>
<protein>
    <recommendedName>
        <fullName evidence="3">SMI1/KNR4 family protein</fullName>
    </recommendedName>
</protein>
<dbReference type="EMBL" id="JAKFHA010000045">
    <property type="protein sequence ID" value="MCF2533189.1"/>
    <property type="molecule type" value="Genomic_DNA"/>
</dbReference>
<name>A0AA41U8S4_9ACTN</name>
<keyword evidence="2" id="KW-1185">Reference proteome</keyword>
<dbReference type="PANTHER" id="PTHR32011">
    <property type="entry name" value="OS08G0472400 PROTEIN"/>
    <property type="match status" value="1"/>
</dbReference>
<evidence type="ECO:0000313" key="2">
    <source>
        <dbReference type="Proteomes" id="UP001165378"/>
    </source>
</evidence>
<organism evidence="1 2">
    <name type="scientific">Yinghuangia soli</name>
    <dbReference type="NCBI Taxonomy" id="2908204"/>
    <lineage>
        <taxon>Bacteria</taxon>
        <taxon>Bacillati</taxon>
        <taxon>Actinomycetota</taxon>
        <taxon>Actinomycetes</taxon>
        <taxon>Kitasatosporales</taxon>
        <taxon>Streptomycetaceae</taxon>
        <taxon>Yinghuangia</taxon>
    </lineage>
</organism>
<dbReference type="PANTHER" id="PTHR32011:SF2">
    <property type="entry name" value="OS08G0472400 PROTEIN"/>
    <property type="match status" value="1"/>
</dbReference>
<evidence type="ECO:0000313" key="1">
    <source>
        <dbReference type="EMBL" id="MCF2533189.1"/>
    </source>
</evidence>
<dbReference type="RefSeq" id="WP_235057965.1">
    <property type="nucleotide sequence ID" value="NZ_JAKFHA010000045.1"/>
</dbReference>
<comment type="caution">
    <text evidence="1">The sequence shown here is derived from an EMBL/GenBank/DDBJ whole genome shotgun (WGS) entry which is preliminary data.</text>
</comment>
<reference evidence="1" key="1">
    <citation type="submission" date="2022-01" db="EMBL/GenBank/DDBJ databases">
        <title>Genome-Based Taxonomic Classification of the Phylum Actinobacteria.</title>
        <authorList>
            <person name="Gao Y."/>
        </authorList>
    </citation>
    <scope>NUCLEOTIDE SEQUENCE</scope>
    <source>
        <strain evidence="1">KLBMP 8922</strain>
    </source>
</reference>
<accession>A0AA41U8S4</accession>
<gene>
    <name evidence="1" type="ORF">LZ495_39060</name>
</gene>
<proteinExistence type="predicted"/>
<dbReference type="Proteomes" id="UP001165378">
    <property type="component" value="Unassembled WGS sequence"/>
</dbReference>